<evidence type="ECO:0000313" key="3">
    <source>
        <dbReference type="EMBL" id="CAO87372.1"/>
    </source>
</evidence>
<dbReference type="CDD" id="cd03809">
    <property type="entry name" value="GT4_MtfB-like"/>
    <property type="match status" value="1"/>
</dbReference>
<dbReference type="InterPro" id="IPR001296">
    <property type="entry name" value="Glyco_trans_1"/>
</dbReference>
<proteinExistence type="predicted"/>
<evidence type="ECO:0000259" key="2">
    <source>
        <dbReference type="Pfam" id="PF00534"/>
    </source>
</evidence>
<protein>
    <submittedName>
        <fullName evidence="3">Genome sequencing data, contig C311</fullName>
    </submittedName>
</protein>
<dbReference type="GO" id="GO:0016757">
    <property type="term" value="F:glycosyltransferase activity"/>
    <property type="evidence" value="ECO:0007669"/>
    <property type="project" value="InterPro"/>
</dbReference>
<dbReference type="CAZy" id="GT4">
    <property type="family name" value="Glycosyltransferase Family 4"/>
</dbReference>
<reference evidence="3" key="1">
    <citation type="submission" date="2007-08" db="EMBL/GenBank/DDBJ databases">
        <authorList>
            <person name="Frangeul L."/>
        </authorList>
    </citation>
    <scope>NUCLEOTIDE SEQUENCE</scope>
    <source>
        <strain evidence="3">PCC 7806</strain>
    </source>
</reference>
<gene>
    <name evidence="3" type="ORF">IPF_4040</name>
</gene>
<name>A8YGW9_MICA7</name>
<evidence type="ECO:0000256" key="1">
    <source>
        <dbReference type="ARBA" id="ARBA00022679"/>
    </source>
</evidence>
<dbReference type="EMBL" id="AM778941">
    <property type="protein sequence ID" value="CAO87372.1"/>
    <property type="molecule type" value="Genomic_DNA"/>
</dbReference>
<sequence length="379" mass="43142">MIFWSLIMKVLIVGNYVNDRQISINRFVGLVEKGLRQKGHEIRRVQAQPIFGQLKPSPRGIGKWLGYIDKLIIFPVQLRQQLDWADIVCICDQALSYLTPYLKDRKYFIICHDLLAIRSALGEIPENPTSWTGKQYQAMILRGLKQAKYVVCSSEATRADVLRLTKIAPEQTEVIEDCLNQGYSPMTKEAAVALVGKFNINRDYPWLIHVGGRQWYKNRLGLLKIFKRLITFSGLENCRLILMGKLLLPDMREFVNQNNLSAQVIELGTVSDDDLRAFYCLATALIFPSFQEGFGVPVIEAQSCGCPVFTSNRLPMTVIADDAAVYFDPTEHEAAATIIAENLLAPDRLEDLRQKGFINATRFTYERMIQSYDQLLPKL</sequence>
<dbReference type="SUPFAM" id="SSF53756">
    <property type="entry name" value="UDP-Glycosyltransferase/glycogen phosphorylase"/>
    <property type="match status" value="1"/>
</dbReference>
<dbReference type="Gene3D" id="3.40.50.2000">
    <property type="entry name" value="Glycogen Phosphorylase B"/>
    <property type="match status" value="2"/>
</dbReference>
<keyword evidence="1" id="KW-0808">Transferase</keyword>
<dbReference type="AlphaFoldDB" id="A8YGW9"/>
<accession>A8YGW9</accession>
<dbReference type="Pfam" id="PF00534">
    <property type="entry name" value="Glycos_transf_1"/>
    <property type="match status" value="1"/>
</dbReference>
<dbReference type="PANTHER" id="PTHR46401:SF2">
    <property type="entry name" value="GLYCOSYLTRANSFERASE WBBK-RELATED"/>
    <property type="match status" value="1"/>
</dbReference>
<dbReference type="PANTHER" id="PTHR46401">
    <property type="entry name" value="GLYCOSYLTRANSFERASE WBBK-RELATED"/>
    <property type="match status" value="1"/>
</dbReference>
<organism evidence="3">
    <name type="scientific">Microcystis aeruginosa (strain PCC 7806)</name>
    <dbReference type="NCBI Taxonomy" id="267872"/>
    <lineage>
        <taxon>Bacteria</taxon>
        <taxon>Bacillati</taxon>
        <taxon>Cyanobacteriota</taxon>
        <taxon>Cyanophyceae</taxon>
        <taxon>Oscillatoriophycideae</taxon>
        <taxon>Chroococcales</taxon>
        <taxon>Microcystaceae</taxon>
        <taxon>Microcystis</taxon>
    </lineage>
</organism>
<feature type="domain" description="Glycosyl transferase family 1" evidence="2">
    <location>
        <begin position="197"/>
        <end position="356"/>
    </location>
</feature>